<dbReference type="SMART" id="SM00382">
    <property type="entry name" value="AAA"/>
    <property type="match status" value="1"/>
</dbReference>
<dbReference type="Pfam" id="PF13177">
    <property type="entry name" value="DNA_pol3_delta2"/>
    <property type="match status" value="1"/>
</dbReference>
<reference evidence="14 15" key="1">
    <citation type="journal article" date="2011" name="Mol. Biol. Evol.">
        <title>Comparative genomic analysis of fruiting body formation in Myxococcales.</title>
        <authorList>
            <person name="Huntley S."/>
            <person name="Hamann N."/>
            <person name="Wegener-Feldbrugge S."/>
            <person name="Treuner-Lange A."/>
            <person name="Kube M."/>
            <person name="Reinhardt R."/>
            <person name="Klages S."/>
            <person name="Muller R."/>
            <person name="Ronning C.M."/>
            <person name="Nierman W.C."/>
            <person name="Sogaard-Andersen L."/>
        </authorList>
    </citation>
    <scope>NUCLEOTIDE SEQUENCE [LARGE SCALE GENOMIC DNA]</scope>
    <source>
        <strain evidence="14 15">DW4/3-1</strain>
    </source>
</reference>
<protein>
    <recommendedName>
        <fullName evidence="11">DNA polymerase III subunit gamma/tau</fullName>
        <ecNumber evidence="11">2.7.7.7</ecNumber>
    </recommendedName>
</protein>
<evidence type="ECO:0000256" key="3">
    <source>
        <dbReference type="ARBA" id="ARBA00022695"/>
    </source>
</evidence>
<dbReference type="GO" id="GO:0003887">
    <property type="term" value="F:DNA-directed DNA polymerase activity"/>
    <property type="evidence" value="ECO:0007669"/>
    <property type="project" value="UniProtKB-KW"/>
</dbReference>
<dbReference type="SUPFAM" id="SSF48019">
    <property type="entry name" value="post-AAA+ oligomerization domain-like"/>
    <property type="match status" value="1"/>
</dbReference>
<dbReference type="InterPro" id="IPR001270">
    <property type="entry name" value="ClpA/B"/>
</dbReference>
<keyword evidence="15" id="KW-1185">Reference proteome</keyword>
<dbReference type="InterPro" id="IPR012763">
    <property type="entry name" value="DNA_pol_III_sug/sutau_N"/>
</dbReference>
<keyword evidence="9 11" id="KW-0239">DNA-directed DNA polymerase</keyword>
<keyword evidence="6 11" id="KW-0547">Nucleotide-binding</keyword>
<evidence type="ECO:0000313" key="15">
    <source>
        <dbReference type="Proteomes" id="UP000001351"/>
    </source>
</evidence>
<evidence type="ECO:0000256" key="6">
    <source>
        <dbReference type="ARBA" id="ARBA00022741"/>
    </source>
</evidence>
<accession>E3FKY4</accession>
<proteinExistence type="inferred from homology"/>
<dbReference type="NCBIfam" id="NF004046">
    <property type="entry name" value="PRK05563.1"/>
    <property type="match status" value="1"/>
</dbReference>
<sequence length="404" mass="43898">MSYLVLARKWRPQTFDDMTGQEHIVRTIANAIKMDRVAHAYLFCGPRGVGKTTAARLLAKALNCEQGPTASPCGTCRACTEITSGTSVDVAEIDGASNNGVENVREIRENAKYLPQRDRHKIYIIDEVHMLSGAAFNALLKTLEEPPGHVKFIFATTEAHKLPDTILSRCQRHNFRRIPAARMLQRLKQICEAEGAGISDRSLSLVVRQSEGGMRDALSLLDQVLASCGAQPTDESVAEALGAIDRTVVQDFAEALVRKDARKVLERVEETFNRGLDLKRLAEELALQLRHLFVTKAVGEAPAELAESEQKALIALAQEADSAQLARLFDIVHGCVWDVSRAAQPRLALEMALLKAIQLSPSSSIPDLLAKVDRLAQGLTAGDGSTKSQSGASGGRSGPTNFRV</sequence>
<evidence type="ECO:0000256" key="4">
    <source>
        <dbReference type="ARBA" id="ARBA00022705"/>
    </source>
</evidence>
<dbReference type="GO" id="GO:0006261">
    <property type="term" value="P:DNA-templated DNA replication"/>
    <property type="evidence" value="ECO:0007669"/>
    <property type="project" value="TreeGrafter"/>
</dbReference>
<dbReference type="FunFam" id="3.40.50.300:FF:000014">
    <property type="entry name" value="DNA polymerase III subunit gamma/tau"/>
    <property type="match status" value="1"/>
</dbReference>
<keyword evidence="7" id="KW-0862">Zinc</keyword>
<dbReference type="Pfam" id="PF12169">
    <property type="entry name" value="DNA_pol3_gamma3"/>
    <property type="match status" value="1"/>
</dbReference>
<dbReference type="SUPFAM" id="SSF52540">
    <property type="entry name" value="P-loop containing nucleoside triphosphate hydrolases"/>
    <property type="match status" value="1"/>
</dbReference>
<evidence type="ECO:0000256" key="11">
    <source>
        <dbReference type="RuleBase" id="RU364063"/>
    </source>
</evidence>
<dbReference type="NCBIfam" id="TIGR02397">
    <property type="entry name" value="dnaX_nterm"/>
    <property type="match status" value="1"/>
</dbReference>
<dbReference type="GO" id="GO:0003677">
    <property type="term" value="F:DNA binding"/>
    <property type="evidence" value="ECO:0007669"/>
    <property type="project" value="InterPro"/>
</dbReference>
<dbReference type="InterPro" id="IPR008921">
    <property type="entry name" value="DNA_pol3_clamp-load_cplx_C"/>
</dbReference>
<organism evidence="14 15">
    <name type="scientific">Stigmatella aurantiaca (strain DW4/3-1)</name>
    <dbReference type="NCBI Taxonomy" id="378806"/>
    <lineage>
        <taxon>Bacteria</taxon>
        <taxon>Pseudomonadati</taxon>
        <taxon>Myxococcota</taxon>
        <taxon>Myxococcia</taxon>
        <taxon>Myxococcales</taxon>
        <taxon>Cystobacterineae</taxon>
        <taxon>Archangiaceae</taxon>
        <taxon>Stigmatella</taxon>
    </lineage>
</organism>
<evidence type="ECO:0000256" key="1">
    <source>
        <dbReference type="ARBA" id="ARBA00006360"/>
    </source>
</evidence>
<evidence type="ECO:0000313" key="14">
    <source>
        <dbReference type="EMBL" id="ADO70502.1"/>
    </source>
</evidence>
<dbReference type="Gene3D" id="1.10.8.60">
    <property type="match status" value="1"/>
</dbReference>
<name>E3FKY4_STIAD</name>
<dbReference type="RefSeq" id="WP_013375387.1">
    <property type="nucleotide sequence ID" value="NC_014623.1"/>
</dbReference>
<comment type="function">
    <text evidence="11">DNA polymerase III is a complex, multichain enzyme responsible for most of the replicative synthesis in bacteria. This DNA polymerase also exhibits 3' to 5' exonuclease activity.</text>
</comment>
<keyword evidence="8 11" id="KW-0067">ATP-binding</keyword>
<keyword evidence="3 11" id="KW-0548">Nucleotidyltransferase</keyword>
<dbReference type="GO" id="GO:0046872">
    <property type="term" value="F:metal ion binding"/>
    <property type="evidence" value="ECO:0007669"/>
    <property type="project" value="UniProtKB-KW"/>
</dbReference>
<dbReference type="InterPro" id="IPR003593">
    <property type="entry name" value="AAA+_ATPase"/>
</dbReference>
<keyword evidence="5" id="KW-0479">Metal-binding</keyword>
<dbReference type="InterPro" id="IPR050238">
    <property type="entry name" value="DNA_Rep/Repair_Clamp_Loader"/>
</dbReference>
<dbReference type="AlphaFoldDB" id="E3FKY4"/>
<feature type="domain" description="AAA+ ATPase" evidence="13">
    <location>
        <begin position="37"/>
        <end position="179"/>
    </location>
</feature>
<evidence type="ECO:0000259" key="13">
    <source>
        <dbReference type="SMART" id="SM00382"/>
    </source>
</evidence>
<dbReference type="CDD" id="cd00009">
    <property type="entry name" value="AAA"/>
    <property type="match status" value="1"/>
</dbReference>
<comment type="catalytic activity">
    <reaction evidence="10 11">
        <text>DNA(n) + a 2'-deoxyribonucleoside 5'-triphosphate = DNA(n+1) + diphosphate</text>
        <dbReference type="Rhea" id="RHEA:22508"/>
        <dbReference type="Rhea" id="RHEA-COMP:17339"/>
        <dbReference type="Rhea" id="RHEA-COMP:17340"/>
        <dbReference type="ChEBI" id="CHEBI:33019"/>
        <dbReference type="ChEBI" id="CHEBI:61560"/>
        <dbReference type="ChEBI" id="CHEBI:173112"/>
        <dbReference type="EC" id="2.7.7.7"/>
    </reaction>
</comment>
<evidence type="ECO:0000256" key="10">
    <source>
        <dbReference type="ARBA" id="ARBA00049244"/>
    </source>
</evidence>
<dbReference type="CDD" id="cd18137">
    <property type="entry name" value="HLD_clamp_pol_III_gamma_tau"/>
    <property type="match status" value="1"/>
</dbReference>
<evidence type="ECO:0000256" key="2">
    <source>
        <dbReference type="ARBA" id="ARBA00022679"/>
    </source>
</evidence>
<dbReference type="eggNOG" id="COG2812">
    <property type="taxonomic scope" value="Bacteria"/>
</dbReference>
<feature type="region of interest" description="Disordered" evidence="12">
    <location>
        <begin position="380"/>
        <end position="404"/>
    </location>
</feature>
<evidence type="ECO:0000256" key="12">
    <source>
        <dbReference type="SAM" id="MobiDB-lite"/>
    </source>
</evidence>
<dbReference type="InterPro" id="IPR045085">
    <property type="entry name" value="HLD_clamp_pol_III_gamma_tau"/>
</dbReference>
<comment type="similarity">
    <text evidence="1 11">Belongs to the DnaX/STICHEL family.</text>
</comment>
<comment type="subunit">
    <text evidence="11">DNA polymerase III contains a core (composed of alpha, epsilon and theta chains) that associates with a tau subunit. This core dimerizes to form the POLIII' complex. PolIII' associates with the gamma complex (composed of gamma, delta, delta', psi and chi chains) and with the beta chain to form the complete DNA polymerase III complex.</text>
</comment>
<dbReference type="EMBL" id="CP002271">
    <property type="protein sequence ID" value="ADO70502.1"/>
    <property type="molecule type" value="Genomic_DNA"/>
</dbReference>
<evidence type="ECO:0000256" key="7">
    <source>
        <dbReference type="ARBA" id="ARBA00022833"/>
    </source>
</evidence>
<dbReference type="Gene3D" id="3.40.50.300">
    <property type="entry name" value="P-loop containing nucleotide triphosphate hydrolases"/>
    <property type="match status" value="1"/>
</dbReference>
<evidence type="ECO:0000256" key="5">
    <source>
        <dbReference type="ARBA" id="ARBA00022723"/>
    </source>
</evidence>
<keyword evidence="2 11" id="KW-0808">Transferase</keyword>
<dbReference type="InterPro" id="IPR022754">
    <property type="entry name" value="DNA_pol_III_gamma-3"/>
</dbReference>
<dbReference type="PRINTS" id="PR00300">
    <property type="entry name" value="CLPPROTEASEA"/>
</dbReference>
<evidence type="ECO:0000256" key="9">
    <source>
        <dbReference type="ARBA" id="ARBA00022932"/>
    </source>
</evidence>
<dbReference type="Proteomes" id="UP000001351">
    <property type="component" value="Chromosome"/>
</dbReference>
<dbReference type="GO" id="GO:0009360">
    <property type="term" value="C:DNA polymerase III complex"/>
    <property type="evidence" value="ECO:0007669"/>
    <property type="project" value="InterPro"/>
</dbReference>
<dbReference type="KEGG" id="sur:STAUR_2699"/>
<dbReference type="STRING" id="378806.STAUR_2699"/>
<dbReference type="Pfam" id="PF22608">
    <property type="entry name" value="DNAX_ATPase_lid"/>
    <property type="match status" value="1"/>
</dbReference>
<evidence type="ECO:0000256" key="8">
    <source>
        <dbReference type="ARBA" id="ARBA00022840"/>
    </source>
</evidence>
<dbReference type="GO" id="GO:0005524">
    <property type="term" value="F:ATP binding"/>
    <property type="evidence" value="ECO:0007669"/>
    <property type="project" value="UniProtKB-KW"/>
</dbReference>
<gene>
    <name evidence="11 14" type="primary">dnaX</name>
    <name evidence="14" type="ordered locus">STAUR_2699</name>
</gene>
<dbReference type="EC" id="2.7.7.7" evidence="11"/>
<dbReference type="Gene3D" id="1.20.272.10">
    <property type="match status" value="1"/>
</dbReference>
<dbReference type="PANTHER" id="PTHR11669">
    <property type="entry name" value="REPLICATION FACTOR C / DNA POLYMERASE III GAMMA-TAU SUBUNIT"/>
    <property type="match status" value="1"/>
</dbReference>
<dbReference type="PANTHER" id="PTHR11669:SF0">
    <property type="entry name" value="PROTEIN STICHEL-LIKE 2"/>
    <property type="match status" value="1"/>
</dbReference>
<keyword evidence="4 11" id="KW-0235">DNA replication</keyword>
<dbReference type="HOGENOM" id="CLU_006229_0_1_7"/>
<dbReference type="InterPro" id="IPR027417">
    <property type="entry name" value="P-loop_NTPase"/>
</dbReference>